<keyword evidence="1" id="KW-0175">Coiled coil</keyword>
<name>A0A150F4E7_9BACI</name>
<dbReference type="STRING" id="1793963.AXI58_05275"/>
<keyword evidence="3" id="KW-1185">Reference proteome</keyword>
<dbReference type="InterPro" id="IPR031681">
    <property type="entry name" value="YwqH-like"/>
</dbReference>
<gene>
    <name evidence="2" type="ORF">AXI58_05275</name>
</gene>
<dbReference type="RefSeq" id="WP_061523321.1">
    <property type="nucleotide sequence ID" value="NZ_JARLZY010000012.1"/>
</dbReference>
<proteinExistence type="predicted"/>
<organism evidence="2 3">
    <name type="scientific">Bacillus nakamurai</name>
    <dbReference type="NCBI Taxonomy" id="1793963"/>
    <lineage>
        <taxon>Bacteria</taxon>
        <taxon>Bacillati</taxon>
        <taxon>Bacillota</taxon>
        <taxon>Bacilli</taxon>
        <taxon>Bacillales</taxon>
        <taxon>Bacillaceae</taxon>
        <taxon>Bacillus</taxon>
    </lineage>
</organism>
<accession>A0A150F4E7</accession>
<sequence length="122" mass="14368">MHAEMSALHSARADFAIKQEQIHELKRAKHEITDLKHEFSDIIHMISQPHLSPHTWKGRHAKAFKEIRDDMAHACADIKKDQVNGVIERINEKISILEDDMHTLQHRIRSIENEIRKQKEKK</sequence>
<dbReference type="Pfam" id="PF16888">
    <property type="entry name" value="YwqH-like"/>
    <property type="match status" value="1"/>
</dbReference>
<protein>
    <submittedName>
        <fullName evidence="2">Uncharacterized protein</fullName>
    </submittedName>
</protein>
<evidence type="ECO:0000313" key="2">
    <source>
        <dbReference type="EMBL" id="KXZ13092.1"/>
    </source>
</evidence>
<feature type="coiled-coil region" evidence="1">
    <location>
        <begin position="80"/>
        <end position="121"/>
    </location>
</feature>
<dbReference type="AlphaFoldDB" id="A0A150F4E7"/>
<evidence type="ECO:0000256" key="1">
    <source>
        <dbReference type="SAM" id="Coils"/>
    </source>
</evidence>
<dbReference type="OrthoDB" id="2454201at2"/>
<evidence type="ECO:0000313" key="3">
    <source>
        <dbReference type="Proteomes" id="UP000075430"/>
    </source>
</evidence>
<dbReference type="EMBL" id="LSBA01000039">
    <property type="protein sequence ID" value="KXZ13092.1"/>
    <property type="molecule type" value="Genomic_DNA"/>
</dbReference>
<reference evidence="3" key="1">
    <citation type="submission" date="2016-02" db="EMBL/GenBank/DDBJ databases">
        <authorList>
            <person name="Dunlap C."/>
        </authorList>
    </citation>
    <scope>NUCLEOTIDE SEQUENCE [LARGE SCALE GENOMIC DNA]</scope>
    <source>
        <strain evidence="3">NRRL B-41092</strain>
    </source>
</reference>
<dbReference type="Proteomes" id="UP000075430">
    <property type="component" value="Unassembled WGS sequence"/>
</dbReference>
<comment type="caution">
    <text evidence="2">The sequence shown here is derived from an EMBL/GenBank/DDBJ whole genome shotgun (WGS) entry which is preliminary data.</text>
</comment>